<feature type="region of interest" description="Disordered" evidence="2">
    <location>
        <begin position="50"/>
        <end position="69"/>
    </location>
</feature>
<feature type="coiled-coil region" evidence="1">
    <location>
        <begin position="200"/>
        <end position="323"/>
    </location>
</feature>
<dbReference type="OrthoDB" id="425925at2759"/>
<gene>
    <name evidence="3" type="ORF">PICMEDRAFT_88250</name>
</gene>
<dbReference type="GeneID" id="30181721"/>
<organism evidence="3 4">
    <name type="scientific">Pichia membranifaciens NRRL Y-2026</name>
    <dbReference type="NCBI Taxonomy" id="763406"/>
    <lineage>
        <taxon>Eukaryota</taxon>
        <taxon>Fungi</taxon>
        <taxon>Dikarya</taxon>
        <taxon>Ascomycota</taxon>
        <taxon>Saccharomycotina</taxon>
        <taxon>Pichiomycetes</taxon>
        <taxon>Pichiales</taxon>
        <taxon>Pichiaceae</taxon>
        <taxon>Pichia</taxon>
    </lineage>
</organism>
<keyword evidence="1" id="KW-0175">Coiled coil</keyword>
<accession>A0A1E3NRZ7</accession>
<keyword evidence="4" id="KW-1185">Reference proteome</keyword>
<dbReference type="RefSeq" id="XP_019019998.1">
    <property type="nucleotide sequence ID" value="XM_019165034.1"/>
</dbReference>
<proteinExistence type="predicted"/>
<sequence>MNTHRRKSLIPKPSLPNSRKDTSRLSPAASPRKQDSRRASISPISFSSIPVSNSTTASSASSINSRKRSGSSSLEEYLSTLQTHITADVEAERSYLSEILLEIDSRLFHYHQLCTKLRDLQKREANLSNTIFEYEIGIPVKQSLLDQEVLKVEDDLARVEERIDLEKTAYAKVIEHKEQKLHNVLQELVNDAKRDDAETVKLRSERMKKLSDEKEELLRKIEVAKVNMDSELQQLRESFSSEKDLKIKNFKEKETLINLELQKLEEQHEKLKKEYSTLSFKLETDQSTIKSLEKKIQSKKIKIEELQYRLSDMKSLISELQLDLDNALTLFSKFESGEYKETRAKWLLAKTRLQQEKHKRLKIEIQIREISGIPNIVILDTDSSHALKNSSLNEFFKPLGYDWKSEMLTALESSLEGVSSCVYLFNEDKSSITNLRSIIVPHLEHVLKEQDRFSHYDTNFTELDTLNTISNILEDSTEFQISKFPLDVNALYVEMTNSKTLNLRKAIIFLITASVPSELKSESVQQFGKAVQCITIAENISASWSESLQLFASLKPLRLRESYSFLNK</sequence>
<evidence type="ECO:0000256" key="2">
    <source>
        <dbReference type="SAM" id="MobiDB-lite"/>
    </source>
</evidence>
<name>A0A1E3NRZ7_9ASCO</name>
<reference evidence="3 4" key="1">
    <citation type="journal article" date="2016" name="Proc. Natl. Acad. Sci. U.S.A.">
        <title>Comparative genomics of biotechnologically important yeasts.</title>
        <authorList>
            <person name="Riley R."/>
            <person name="Haridas S."/>
            <person name="Wolfe K.H."/>
            <person name="Lopes M.R."/>
            <person name="Hittinger C.T."/>
            <person name="Goeker M."/>
            <person name="Salamov A.A."/>
            <person name="Wisecaver J.H."/>
            <person name="Long T.M."/>
            <person name="Calvey C.H."/>
            <person name="Aerts A.L."/>
            <person name="Barry K.W."/>
            <person name="Choi C."/>
            <person name="Clum A."/>
            <person name="Coughlan A.Y."/>
            <person name="Deshpande S."/>
            <person name="Douglass A.P."/>
            <person name="Hanson S.J."/>
            <person name="Klenk H.-P."/>
            <person name="LaButti K.M."/>
            <person name="Lapidus A."/>
            <person name="Lindquist E.A."/>
            <person name="Lipzen A.M."/>
            <person name="Meier-Kolthoff J.P."/>
            <person name="Ohm R.A."/>
            <person name="Otillar R.P."/>
            <person name="Pangilinan J.L."/>
            <person name="Peng Y."/>
            <person name="Rokas A."/>
            <person name="Rosa C.A."/>
            <person name="Scheuner C."/>
            <person name="Sibirny A.A."/>
            <person name="Slot J.C."/>
            <person name="Stielow J.B."/>
            <person name="Sun H."/>
            <person name="Kurtzman C.P."/>
            <person name="Blackwell M."/>
            <person name="Grigoriev I.V."/>
            <person name="Jeffries T.W."/>
        </authorList>
    </citation>
    <scope>NUCLEOTIDE SEQUENCE [LARGE SCALE GENOMIC DNA]</scope>
    <source>
        <strain evidence="3 4">NRRL Y-2026</strain>
    </source>
</reference>
<dbReference type="Proteomes" id="UP000094455">
    <property type="component" value="Unassembled WGS sequence"/>
</dbReference>
<dbReference type="AlphaFoldDB" id="A0A1E3NRZ7"/>
<protein>
    <submittedName>
        <fullName evidence="3">Uncharacterized protein</fullName>
    </submittedName>
</protein>
<evidence type="ECO:0000313" key="3">
    <source>
        <dbReference type="EMBL" id="ODQ48885.1"/>
    </source>
</evidence>
<evidence type="ECO:0000313" key="4">
    <source>
        <dbReference type="Proteomes" id="UP000094455"/>
    </source>
</evidence>
<feature type="compositionally biased region" description="Low complexity" evidence="2">
    <location>
        <begin position="50"/>
        <end position="64"/>
    </location>
</feature>
<feature type="region of interest" description="Disordered" evidence="2">
    <location>
        <begin position="1"/>
        <end position="43"/>
    </location>
</feature>
<dbReference type="EMBL" id="KV454001">
    <property type="protein sequence ID" value="ODQ48885.1"/>
    <property type="molecule type" value="Genomic_DNA"/>
</dbReference>
<evidence type="ECO:0000256" key="1">
    <source>
        <dbReference type="SAM" id="Coils"/>
    </source>
</evidence>